<dbReference type="GO" id="GO:0009094">
    <property type="term" value="P:L-phenylalanine biosynthetic process"/>
    <property type="evidence" value="ECO:0007669"/>
    <property type="project" value="UniProtKB-KW"/>
</dbReference>
<reference evidence="10" key="1">
    <citation type="journal article" date="2014" name="Genome Biol. Evol.">
        <title>Pangenome evidence for extensive interdomain horizontal transfer affecting lineage core and shell genes in uncultured planktonic thaumarchaeota and euryarchaeota.</title>
        <authorList>
            <person name="Deschamps P."/>
            <person name="Zivanovic Y."/>
            <person name="Moreira D."/>
            <person name="Rodriguez-Valera F."/>
            <person name="Lopez-Garcia P."/>
        </authorList>
    </citation>
    <scope>NUCLEOTIDE SEQUENCE</scope>
</reference>
<dbReference type="Pfam" id="PF00800">
    <property type="entry name" value="PDT"/>
    <property type="match status" value="1"/>
</dbReference>
<comment type="pathway">
    <text evidence="1">Amino-acid biosynthesis; L-phenylalanine biosynthesis; phenylpyruvate from prephenate: step 1/1.</text>
</comment>
<keyword evidence="3" id="KW-0028">Amino-acid biosynthesis</keyword>
<feature type="domain" description="Prephenate dehydratase" evidence="8">
    <location>
        <begin position="3"/>
        <end position="177"/>
    </location>
</feature>
<dbReference type="SUPFAM" id="SSF55021">
    <property type="entry name" value="ACT-like"/>
    <property type="match status" value="1"/>
</dbReference>
<dbReference type="InterPro" id="IPR001086">
    <property type="entry name" value="Preph_deHydtase"/>
</dbReference>
<evidence type="ECO:0000256" key="1">
    <source>
        <dbReference type="ARBA" id="ARBA00004741"/>
    </source>
</evidence>
<feature type="domain" description="ACT" evidence="9">
    <location>
        <begin position="189"/>
        <end position="266"/>
    </location>
</feature>
<evidence type="ECO:0000256" key="3">
    <source>
        <dbReference type="ARBA" id="ARBA00022605"/>
    </source>
</evidence>
<protein>
    <recommendedName>
        <fullName evidence="2">prephenate dehydratase</fullName>
        <ecNumber evidence="2">4.2.1.51</ecNumber>
    </recommendedName>
</protein>
<dbReference type="InterPro" id="IPR045865">
    <property type="entry name" value="ACT-like_dom_sf"/>
</dbReference>
<dbReference type="EC" id="4.2.1.51" evidence="2"/>
<accession>A0A075H1V5</accession>
<keyword evidence="4" id="KW-0057">Aromatic amino acid biosynthesis</keyword>
<dbReference type="Pfam" id="PF01842">
    <property type="entry name" value="ACT"/>
    <property type="match status" value="1"/>
</dbReference>
<dbReference type="Gene3D" id="3.30.70.260">
    <property type="match status" value="1"/>
</dbReference>
<name>A0A075H1V5_9ARCH</name>
<sequence>MKCVSFQGERGAYSEAASLSFFGNEIEAIPCFTFADVLKNTENGDSDYSILPIENSLEGSIGESNDLLLSTKLNVIGEIYYRIHHCLIGTGSIGDIDTVYSHPQALGQCRQFIQENSLKTIPSYDTAGSVKIIKDLNKDSIACIASRNAAEIFGVAVIQEGIENNTNNYTRFLVFSKEKNDKTENSKTSIIFSVKHEAGALYQIIKEFHQYKINLTKIESRPNKNTPWEYNFYVDFEGHQDDSSIKDMLKKLRDNSTFLKILGSYPIAKLD</sequence>
<evidence type="ECO:0000259" key="9">
    <source>
        <dbReference type="PROSITE" id="PS51671"/>
    </source>
</evidence>
<dbReference type="SUPFAM" id="SSF53850">
    <property type="entry name" value="Periplasmic binding protein-like II"/>
    <property type="match status" value="1"/>
</dbReference>
<dbReference type="Gene3D" id="3.40.190.10">
    <property type="entry name" value="Periplasmic binding protein-like II"/>
    <property type="match status" value="2"/>
</dbReference>
<evidence type="ECO:0000256" key="6">
    <source>
        <dbReference type="ARBA" id="ARBA00023239"/>
    </source>
</evidence>
<evidence type="ECO:0000256" key="4">
    <source>
        <dbReference type="ARBA" id="ARBA00023141"/>
    </source>
</evidence>
<dbReference type="AlphaFoldDB" id="A0A075H1V5"/>
<evidence type="ECO:0000256" key="7">
    <source>
        <dbReference type="ARBA" id="ARBA00047848"/>
    </source>
</evidence>
<dbReference type="GO" id="GO:0004664">
    <property type="term" value="F:prephenate dehydratase activity"/>
    <property type="evidence" value="ECO:0007669"/>
    <property type="project" value="UniProtKB-EC"/>
</dbReference>
<proteinExistence type="predicted"/>
<dbReference type="FunFam" id="3.30.70.260:FF:000012">
    <property type="entry name" value="Prephenate dehydratase"/>
    <property type="match status" value="1"/>
</dbReference>
<dbReference type="CDD" id="cd13631">
    <property type="entry name" value="PBP2_Ct-PDT_like"/>
    <property type="match status" value="1"/>
</dbReference>
<evidence type="ECO:0000259" key="8">
    <source>
        <dbReference type="PROSITE" id="PS51171"/>
    </source>
</evidence>
<dbReference type="PANTHER" id="PTHR21022:SF19">
    <property type="entry name" value="PREPHENATE DEHYDRATASE-RELATED"/>
    <property type="match status" value="1"/>
</dbReference>
<organism evidence="10">
    <name type="scientific">uncultured marine thaumarchaeote KM3_31_D02</name>
    <dbReference type="NCBI Taxonomy" id="1456117"/>
    <lineage>
        <taxon>Archaea</taxon>
        <taxon>Nitrososphaerota</taxon>
        <taxon>environmental samples</taxon>
    </lineage>
</organism>
<comment type="catalytic activity">
    <reaction evidence="7">
        <text>prephenate + H(+) = 3-phenylpyruvate + CO2 + H2O</text>
        <dbReference type="Rhea" id="RHEA:21648"/>
        <dbReference type="ChEBI" id="CHEBI:15377"/>
        <dbReference type="ChEBI" id="CHEBI:15378"/>
        <dbReference type="ChEBI" id="CHEBI:16526"/>
        <dbReference type="ChEBI" id="CHEBI:18005"/>
        <dbReference type="ChEBI" id="CHEBI:29934"/>
        <dbReference type="EC" id="4.2.1.51"/>
    </reaction>
</comment>
<dbReference type="GO" id="GO:0005737">
    <property type="term" value="C:cytoplasm"/>
    <property type="evidence" value="ECO:0007669"/>
    <property type="project" value="TreeGrafter"/>
</dbReference>
<dbReference type="PROSITE" id="PS51671">
    <property type="entry name" value="ACT"/>
    <property type="match status" value="1"/>
</dbReference>
<evidence type="ECO:0000256" key="2">
    <source>
        <dbReference type="ARBA" id="ARBA00013147"/>
    </source>
</evidence>
<dbReference type="InterPro" id="IPR002912">
    <property type="entry name" value="ACT_dom"/>
</dbReference>
<dbReference type="CDD" id="cd04905">
    <property type="entry name" value="ACT_CM-PDT"/>
    <property type="match status" value="1"/>
</dbReference>
<dbReference type="PANTHER" id="PTHR21022">
    <property type="entry name" value="PREPHENATE DEHYDRATASE P PROTEIN"/>
    <property type="match status" value="1"/>
</dbReference>
<gene>
    <name evidence="10" type="primary">pheA2</name>
</gene>
<dbReference type="PROSITE" id="PS00858">
    <property type="entry name" value="PREPHENATE_DEHYDR_2"/>
    <property type="match status" value="1"/>
</dbReference>
<dbReference type="EMBL" id="KF900833">
    <property type="protein sequence ID" value="AIF08487.1"/>
    <property type="molecule type" value="Genomic_DNA"/>
</dbReference>
<dbReference type="InterPro" id="IPR018528">
    <property type="entry name" value="Preph_deHydtase_CS"/>
</dbReference>
<keyword evidence="5" id="KW-0584">Phenylalanine biosynthesis</keyword>
<evidence type="ECO:0000313" key="10">
    <source>
        <dbReference type="EMBL" id="AIF08487.1"/>
    </source>
</evidence>
<evidence type="ECO:0000256" key="5">
    <source>
        <dbReference type="ARBA" id="ARBA00023222"/>
    </source>
</evidence>
<keyword evidence="6 10" id="KW-0456">Lyase</keyword>
<dbReference type="PROSITE" id="PS51171">
    <property type="entry name" value="PREPHENATE_DEHYDR_3"/>
    <property type="match status" value="1"/>
</dbReference>
<dbReference type="NCBIfam" id="NF008865">
    <property type="entry name" value="PRK11898.1"/>
    <property type="match status" value="1"/>
</dbReference>